<feature type="transmembrane region" description="Helical" evidence="1">
    <location>
        <begin position="85"/>
        <end position="105"/>
    </location>
</feature>
<name>F0RQA3_DEIPM</name>
<feature type="transmembrane region" description="Helical" evidence="1">
    <location>
        <begin position="140"/>
        <end position="164"/>
    </location>
</feature>
<accession>F0RQA3</accession>
<feature type="transmembrane region" description="Helical" evidence="1">
    <location>
        <begin position="46"/>
        <end position="73"/>
    </location>
</feature>
<reference evidence="3" key="1">
    <citation type="submission" date="2011-02" db="EMBL/GenBank/DDBJ databases">
        <title>The complete sequence of plasmid2 of Deinococcus proteolyticus DSM 20540.</title>
        <authorList>
            <consortium name="US DOE Joint Genome Institute (JGI-PGF)"/>
            <person name="Lucas S."/>
            <person name="Copeland A."/>
            <person name="Lapidus A."/>
            <person name="Bruce D."/>
            <person name="Goodwin L."/>
            <person name="Pitluck S."/>
            <person name="Kyrpides N."/>
            <person name="Mavromatis K."/>
            <person name="Pagani I."/>
            <person name="Ivanova N."/>
            <person name="Ovchinnikova G."/>
            <person name="Zeytun A."/>
            <person name="Detter J.C."/>
            <person name="Han C."/>
            <person name="Land M."/>
            <person name="Hauser L."/>
            <person name="Markowitz V."/>
            <person name="Cheng J.-F."/>
            <person name="Hugenholtz P."/>
            <person name="Woyke T."/>
            <person name="Wu D."/>
            <person name="Pukall R."/>
            <person name="Steenblock K."/>
            <person name="Brambilla E."/>
            <person name="Klenk H.-P."/>
            <person name="Eisen J.A."/>
        </authorList>
    </citation>
    <scope>NUCLEOTIDE SEQUENCE [LARGE SCALE GENOMIC DNA]</scope>
    <source>
        <strain evidence="3">ATCC 35074 / DSM 20540 / JCM 6276 / NBRC 101906 / NCIMB 13154 / VKM Ac-1939 / CCM 2703 / MRP</strain>
        <plasmid evidence="3">Plasmid pDEIPR02</plasmid>
    </source>
</reference>
<organism evidence="2 3">
    <name type="scientific">Deinococcus proteolyticus (strain ATCC 35074 / DSM 20540 / JCM 6276 / NBRC 101906 / NCIMB 13154 / VKM Ac-1939 / CCM 2703 / MRP)</name>
    <dbReference type="NCBI Taxonomy" id="693977"/>
    <lineage>
        <taxon>Bacteria</taxon>
        <taxon>Thermotogati</taxon>
        <taxon>Deinococcota</taxon>
        <taxon>Deinococci</taxon>
        <taxon>Deinococcales</taxon>
        <taxon>Deinococcaceae</taxon>
        <taxon>Deinococcus</taxon>
    </lineage>
</organism>
<keyword evidence="1" id="KW-0812">Transmembrane</keyword>
<dbReference type="EMBL" id="CP002538">
    <property type="protein sequence ID" value="ADY27462.1"/>
    <property type="molecule type" value="Genomic_DNA"/>
</dbReference>
<proteinExistence type="predicted"/>
<keyword evidence="2" id="KW-0614">Plasmid</keyword>
<evidence type="ECO:0000313" key="3">
    <source>
        <dbReference type="Proteomes" id="UP000007718"/>
    </source>
</evidence>
<gene>
    <name evidence="2" type="ordered locus">Deipr_2338</name>
</gene>
<evidence type="ECO:0000313" key="2">
    <source>
        <dbReference type="EMBL" id="ADY27462.1"/>
    </source>
</evidence>
<dbReference type="KEGG" id="dpt:Deipr_2338"/>
<dbReference type="OrthoDB" id="70901at2"/>
<protein>
    <recommendedName>
        <fullName evidence="4">Yip1 domain-containing protein</fullName>
    </recommendedName>
</protein>
<feature type="transmembrane region" description="Helical" evidence="1">
    <location>
        <begin position="12"/>
        <end position="34"/>
    </location>
</feature>
<evidence type="ECO:0008006" key="4">
    <source>
        <dbReference type="Google" id="ProtNLM"/>
    </source>
</evidence>
<evidence type="ECO:0000256" key="1">
    <source>
        <dbReference type="SAM" id="Phobius"/>
    </source>
</evidence>
<geneLocation type="plasmid" evidence="2 3">
    <name>pDEIPR02</name>
</geneLocation>
<keyword evidence="3" id="KW-1185">Reference proteome</keyword>
<keyword evidence="1" id="KW-0472">Membrane</keyword>
<dbReference type="RefSeq" id="WP_013615816.1">
    <property type="nucleotide sequence ID" value="NC_015162.1"/>
</dbReference>
<dbReference type="AlphaFoldDB" id="F0RQA3"/>
<reference evidence="2 3" key="2">
    <citation type="journal article" date="2012" name="Stand. Genomic Sci.">
        <title>Complete genome sequence of the orange-red pigmented, radioresistant Deinococcus proteolyticus type strain (MRP(T)).</title>
        <authorList>
            <person name="Copeland A."/>
            <person name="Zeytun A."/>
            <person name="Yassawong M."/>
            <person name="Nolan M."/>
            <person name="Lucas S."/>
            <person name="Hammon N."/>
            <person name="Deshpande S."/>
            <person name="Cheng J.F."/>
            <person name="Han C."/>
            <person name="Tapia R."/>
            <person name="Goodwin L.A."/>
            <person name="Pitluck S."/>
            <person name="Mavromatis K."/>
            <person name="Liolios K."/>
            <person name="Pagani I."/>
            <person name="Ivanova N."/>
            <person name="Mikhailova N."/>
            <person name="Pati A."/>
            <person name="Chen A."/>
            <person name="Palaniappan K."/>
            <person name="Land M."/>
            <person name="Hauser L."/>
            <person name="Jeffries C.D."/>
            <person name="Brambilla E.M."/>
            <person name="Rohde M."/>
            <person name="Sikorski J."/>
            <person name="Pukall R."/>
            <person name="Goker M."/>
            <person name="Detter J.C."/>
            <person name="Woyke T."/>
            <person name="Bristow J."/>
            <person name="Eisen J.A."/>
            <person name="Markowitz V."/>
            <person name="Hugenholtz P."/>
            <person name="Kyrpides N.C."/>
            <person name="Klenk H.P."/>
            <person name="Lapidus A."/>
        </authorList>
    </citation>
    <scope>NUCLEOTIDE SEQUENCE [LARGE SCALE GENOMIC DNA]</scope>
    <source>
        <strain evidence="3">ATCC 35074 / DSM 20540 / JCM 6276 / NBRC 101906 / NCIMB 13154 / VKM Ac-1939 / CCM 2703 / MRP</strain>
        <plasmid evidence="3">Plasmid pDEIPR02</plasmid>
    </source>
</reference>
<dbReference type="HOGENOM" id="CLU_1608153_0_0_0"/>
<dbReference type="Proteomes" id="UP000007718">
    <property type="component" value="Plasmid pDEIPR02"/>
</dbReference>
<keyword evidence="1" id="KW-1133">Transmembrane helix</keyword>
<sequence>MNAEQYKDIVYTYWLPAAIAAGVLYVILSLIGASMSPAAGGLTSGLMVLAGVVSFSQALGSLLVFPYLFTLISRRLGATTKFDEVLGVTAIATLPTLALLIISMFGTPGDGPVLLASVLSMGLFVYGLSQMNETPLLPTLGHTVAVWLLLILGAGVLSILLNVLI</sequence>